<comment type="subcellular location">
    <subcellularLocation>
        <location evidence="2">Cell membrane</location>
    </subcellularLocation>
    <subcellularLocation>
        <location evidence="1">Membrane</location>
        <topology evidence="1">Multi-pass membrane protein</topology>
    </subcellularLocation>
</comment>
<evidence type="ECO:0000256" key="16">
    <source>
        <dbReference type="SAM" id="SignalP"/>
    </source>
</evidence>
<dbReference type="EMBL" id="JARAKH010000003">
    <property type="protein sequence ID" value="KAK8404774.1"/>
    <property type="molecule type" value="Genomic_DNA"/>
</dbReference>
<evidence type="ECO:0000256" key="13">
    <source>
        <dbReference type="ARBA" id="ARBA00023303"/>
    </source>
</evidence>
<evidence type="ECO:0000256" key="11">
    <source>
        <dbReference type="ARBA" id="ARBA00023157"/>
    </source>
</evidence>
<protein>
    <recommendedName>
        <fullName evidence="17">C-type lectin domain-containing protein</fullName>
    </recommendedName>
</protein>
<evidence type="ECO:0000256" key="12">
    <source>
        <dbReference type="ARBA" id="ARBA00023180"/>
    </source>
</evidence>
<evidence type="ECO:0000256" key="2">
    <source>
        <dbReference type="ARBA" id="ARBA00004236"/>
    </source>
</evidence>
<keyword evidence="19" id="KW-1185">Reference proteome</keyword>
<sequence length="849" mass="98378">MRHGKAVAVSDMNLPRKWPAVMLLLLLQLLRFHDGGQVQGVLVLRFQEDGIATPDSVAVYEGQLPREKQLLSLTLCARFQIFFLHTRAVFFQLHDTELKLENMLLGGSSDFTRRWHHLCFTYNHNENLISTFLDGELNNVQNFMLLSPVYGNWARLGQNFEARNSFSGDLTQINVWDRVLGDAEILDFARCKTNPQGNYISWEAGWSLKVVTPYNLSLEEFCQQEVGTSYFWFPSLPVVTAHYICEALGTELPWATSIRDIQRLQNVSAATHPDHDNCHYNFWTALTDIVEEDVWRMNNGSLVTNIFWAPYEPNGLRYENCAALSRYGVADISCEMQIRCAVCTFKKQQRFSLYGICEQELRNVYFVAYQRVIGQVIFIGYGKYHIRLEDEMWTWVDVVNNVTMAYMEEAVPYFPMGLRWWRLQVPVCDQKEGRRQLTLSPCSSGHFTCNDATCIPIHYRCDLKYDCRDNSDEYDCKRIFFPQDYQSHLPPRLSGDEDLSLPITLDVIMETIAVKTLEMTMEVAYEIAMTWTDNRLSYLNLKANNSLNKLDMEAVGRLWIPQVNFINTDNIHRTRIDEDVVMFIDRRRHKFYMDPAAPAEVEVYSGQDNTLTIRRKYGTVYKCNFDLRLYPFDAQQCEMHLRITSELKSFLTFDPDNSSVQYLSNPFLIEYEVGKVNLVHDNSGHFSEARVLVPLTRRYGYAILTIYTPTLVLLVVSYTTLFFRTAIFDVRMMSALTVQLVIATLFSQVSASLPKTSYFKMVDIWLIFCIGITFLVIIYHAFVDSVAYGDDPSTPVTKMWQVRPVQQPVIKPVHKPKITVSNLVLFTKITTPLVFFIFNIGYWGYIFSY</sequence>
<feature type="transmembrane region" description="Helical" evidence="15">
    <location>
        <begin position="699"/>
        <end position="723"/>
    </location>
</feature>
<keyword evidence="5 15" id="KW-0812">Transmembrane</keyword>
<dbReference type="Gene3D" id="4.10.400.10">
    <property type="entry name" value="Low-density Lipoprotein Receptor"/>
    <property type="match status" value="1"/>
</dbReference>
<feature type="chain" id="PRO_5043822150" description="C-type lectin domain-containing protein" evidence="16">
    <location>
        <begin position="36"/>
        <end position="849"/>
    </location>
</feature>
<dbReference type="InterPro" id="IPR001759">
    <property type="entry name" value="PTX_dom"/>
</dbReference>
<evidence type="ECO:0000259" key="17">
    <source>
        <dbReference type="PROSITE" id="PS50041"/>
    </source>
</evidence>
<dbReference type="CDD" id="cd00037">
    <property type="entry name" value="CLECT"/>
    <property type="match status" value="1"/>
</dbReference>
<dbReference type="InterPro" id="IPR018000">
    <property type="entry name" value="Neurotransmitter_ion_chnl_CS"/>
</dbReference>
<dbReference type="InterPro" id="IPR023415">
    <property type="entry name" value="LDLR_class-A_CS"/>
</dbReference>
<dbReference type="SMART" id="SM00192">
    <property type="entry name" value="LDLa"/>
    <property type="match status" value="1"/>
</dbReference>
<keyword evidence="11 14" id="KW-1015">Disulfide bond</keyword>
<dbReference type="GO" id="GO:0005230">
    <property type="term" value="F:extracellular ligand-gated monoatomic ion channel activity"/>
    <property type="evidence" value="ECO:0007669"/>
    <property type="project" value="InterPro"/>
</dbReference>
<dbReference type="GO" id="GO:0005886">
    <property type="term" value="C:plasma membrane"/>
    <property type="evidence" value="ECO:0007669"/>
    <property type="project" value="UniProtKB-SubCell"/>
</dbReference>
<dbReference type="InterPro" id="IPR006202">
    <property type="entry name" value="Neur_chan_lig-bd"/>
</dbReference>
<dbReference type="InterPro" id="IPR036719">
    <property type="entry name" value="Neuro-gated_channel_TM_sf"/>
</dbReference>
<keyword evidence="9" id="KW-0406">Ion transport</keyword>
<evidence type="ECO:0000256" key="6">
    <source>
        <dbReference type="ARBA" id="ARBA00022729"/>
    </source>
</evidence>
<dbReference type="InterPro" id="IPR036055">
    <property type="entry name" value="LDL_receptor-like_sf"/>
</dbReference>
<keyword evidence="6 16" id="KW-0732">Signal</keyword>
<dbReference type="PROSITE" id="PS00236">
    <property type="entry name" value="NEUROTR_ION_CHANNEL"/>
    <property type="match status" value="1"/>
</dbReference>
<feature type="transmembrane region" description="Helical" evidence="15">
    <location>
        <begin position="823"/>
        <end position="845"/>
    </location>
</feature>
<feature type="domain" description="C-type lectin" evidence="17">
    <location>
        <begin position="241"/>
        <end position="335"/>
    </location>
</feature>
<dbReference type="CDD" id="cd00112">
    <property type="entry name" value="LDLa"/>
    <property type="match status" value="1"/>
</dbReference>
<dbReference type="InterPro" id="IPR006028">
    <property type="entry name" value="GABAA/Glycine_rcpt"/>
</dbReference>
<dbReference type="SUPFAM" id="SSF63712">
    <property type="entry name" value="Nicotinic receptor ligand binding domain-like"/>
    <property type="match status" value="1"/>
</dbReference>
<dbReference type="PANTHER" id="PTHR18945">
    <property type="entry name" value="NEUROTRANSMITTER GATED ION CHANNEL"/>
    <property type="match status" value="1"/>
</dbReference>
<keyword evidence="7" id="KW-0677">Repeat</keyword>
<dbReference type="PRINTS" id="PR00253">
    <property type="entry name" value="GABAARECEPTR"/>
</dbReference>
<dbReference type="Pfam" id="PF00057">
    <property type="entry name" value="Ldl_recept_a"/>
    <property type="match status" value="1"/>
</dbReference>
<reference evidence="18 19" key="1">
    <citation type="submission" date="2023-03" db="EMBL/GenBank/DDBJ databases">
        <title>High-quality genome of Scylla paramamosain provides insights in environmental adaptation.</title>
        <authorList>
            <person name="Zhang L."/>
        </authorList>
    </citation>
    <scope>NUCLEOTIDE SEQUENCE [LARGE SCALE GENOMIC DNA]</scope>
    <source>
        <strain evidence="18">LZ_2023a</strain>
        <tissue evidence="18">Muscle</tissue>
    </source>
</reference>
<dbReference type="Gene3D" id="1.20.58.390">
    <property type="entry name" value="Neurotransmitter-gated ion-channel transmembrane domain"/>
    <property type="match status" value="1"/>
</dbReference>
<evidence type="ECO:0000256" key="15">
    <source>
        <dbReference type="SAM" id="Phobius"/>
    </source>
</evidence>
<dbReference type="GO" id="GO:0004888">
    <property type="term" value="F:transmembrane signaling receptor activity"/>
    <property type="evidence" value="ECO:0007669"/>
    <property type="project" value="InterPro"/>
</dbReference>
<evidence type="ECO:0000256" key="14">
    <source>
        <dbReference type="PROSITE-ProRule" id="PRU00124"/>
    </source>
</evidence>
<dbReference type="InterPro" id="IPR036734">
    <property type="entry name" value="Neur_chan_lig-bd_sf"/>
</dbReference>
<dbReference type="InterPro" id="IPR006201">
    <property type="entry name" value="Neur_channel"/>
</dbReference>
<dbReference type="SUPFAM" id="SSF56436">
    <property type="entry name" value="C-type lectin-like"/>
    <property type="match status" value="1"/>
</dbReference>
<dbReference type="PROSITE" id="PS01209">
    <property type="entry name" value="LDLRA_1"/>
    <property type="match status" value="1"/>
</dbReference>
<keyword evidence="4" id="KW-1003">Cell membrane</keyword>
<dbReference type="InterPro" id="IPR016186">
    <property type="entry name" value="C-type_lectin-like/link_sf"/>
</dbReference>
<feature type="transmembrane region" description="Helical" evidence="15">
    <location>
        <begin position="765"/>
        <end position="783"/>
    </location>
</feature>
<dbReference type="SUPFAM" id="SSF57424">
    <property type="entry name" value="LDL receptor-like module"/>
    <property type="match status" value="1"/>
</dbReference>
<dbReference type="InterPro" id="IPR013320">
    <property type="entry name" value="ConA-like_dom_sf"/>
</dbReference>
<feature type="disulfide bond" evidence="14">
    <location>
        <begin position="449"/>
        <end position="467"/>
    </location>
</feature>
<keyword evidence="8 15" id="KW-1133">Transmembrane helix</keyword>
<organism evidence="18 19">
    <name type="scientific">Scylla paramamosain</name>
    <name type="common">Mud crab</name>
    <dbReference type="NCBI Taxonomy" id="85552"/>
    <lineage>
        <taxon>Eukaryota</taxon>
        <taxon>Metazoa</taxon>
        <taxon>Ecdysozoa</taxon>
        <taxon>Arthropoda</taxon>
        <taxon>Crustacea</taxon>
        <taxon>Multicrustacea</taxon>
        <taxon>Malacostraca</taxon>
        <taxon>Eumalacostraca</taxon>
        <taxon>Eucarida</taxon>
        <taxon>Decapoda</taxon>
        <taxon>Pleocyemata</taxon>
        <taxon>Brachyura</taxon>
        <taxon>Eubrachyura</taxon>
        <taxon>Portunoidea</taxon>
        <taxon>Portunidae</taxon>
        <taxon>Portuninae</taxon>
        <taxon>Scylla</taxon>
    </lineage>
</organism>
<keyword evidence="10 15" id="KW-0472">Membrane</keyword>
<dbReference type="SUPFAM" id="SSF90112">
    <property type="entry name" value="Neurotransmitter-gated ion-channel transmembrane pore"/>
    <property type="match status" value="1"/>
</dbReference>
<evidence type="ECO:0000256" key="10">
    <source>
        <dbReference type="ARBA" id="ARBA00023136"/>
    </source>
</evidence>
<comment type="caution">
    <text evidence="18">The sequence shown here is derived from an EMBL/GenBank/DDBJ whole genome shotgun (WGS) entry which is preliminary data.</text>
</comment>
<dbReference type="PROSITE" id="PS50041">
    <property type="entry name" value="C_TYPE_LECTIN_2"/>
    <property type="match status" value="1"/>
</dbReference>
<dbReference type="InterPro" id="IPR002172">
    <property type="entry name" value="LDrepeatLR_classA_rpt"/>
</dbReference>
<dbReference type="Gene3D" id="2.70.170.10">
    <property type="entry name" value="Neurotransmitter-gated ion-channel ligand-binding domain"/>
    <property type="match status" value="1"/>
</dbReference>
<evidence type="ECO:0000256" key="7">
    <source>
        <dbReference type="ARBA" id="ARBA00022737"/>
    </source>
</evidence>
<dbReference type="InterPro" id="IPR038050">
    <property type="entry name" value="Neuro_actylchol_rec"/>
</dbReference>
<evidence type="ECO:0000256" key="5">
    <source>
        <dbReference type="ARBA" id="ARBA00022692"/>
    </source>
</evidence>
<evidence type="ECO:0000256" key="8">
    <source>
        <dbReference type="ARBA" id="ARBA00022989"/>
    </source>
</evidence>
<dbReference type="PROSITE" id="PS50068">
    <property type="entry name" value="LDLRA_2"/>
    <property type="match status" value="1"/>
</dbReference>
<keyword evidence="13" id="KW-0407">Ion channel</keyword>
<dbReference type="SMART" id="SM00159">
    <property type="entry name" value="PTX"/>
    <property type="match status" value="1"/>
</dbReference>
<dbReference type="FunFam" id="4.10.400.10:FF:000034">
    <property type="entry name" value="Low-density lipoprotein receptor-related protein 2"/>
    <property type="match status" value="1"/>
</dbReference>
<feature type="signal peptide" evidence="16">
    <location>
        <begin position="1"/>
        <end position="35"/>
    </location>
</feature>
<dbReference type="InterPro" id="IPR016187">
    <property type="entry name" value="CTDL_fold"/>
</dbReference>
<dbReference type="AlphaFoldDB" id="A0AAW0UXA9"/>
<feature type="disulfide bond" evidence="14">
    <location>
        <begin position="442"/>
        <end position="454"/>
    </location>
</feature>
<feature type="disulfide bond" evidence="14">
    <location>
        <begin position="461"/>
        <end position="476"/>
    </location>
</feature>
<dbReference type="Gene3D" id="2.60.120.200">
    <property type="match status" value="1"/>
</dbReference>
<evidence type="ECO:0000313" key="18">
    <source>
        <dbReference type="EMBL" id="KAK8404774.1"/>
    </source>
</evidence>
<accession>A0AAW0UXA9</accession>
<dbReference type="InterPro" id="IPR001304">
    <property type="entry name" value="C-type_lectin-like"/>
</dbReference>
<dbReference type="Gene3D" id="3.10.100.10">
    <property type="entry name" value="Mannose-Binding Protein A, subunit A"/>
    <property type="match status" value="1"/>
</dbReference>
<name>A0AAW0UXA9_SCYPA</name>
<dbReference type="Proteomes" id="UP001487740">
    <property type="component" value="Unassembled WGS sequence"/>
</dbReference>
<evidence type="ECO:0000313" key="19">
    <source>
        <dbReference type="Proteomes" id="UP001487740"/>
    </source>
</evidence>
<keyword evidence="12" id="KW-0325">Glycoprotein</keyword>
<evidence type="ECO:0000256" key="9">
    <source>
        <dbReference type="ARBA" id="ARBA00023065"/>
    </source>
</evidence>
<evidence type="ECO:0000256" key="4">
    <source>
        <dbReference type="ARBA" id="ARBA00022475"/>
    </source>
</evidence>
<dbReference type="Pfam" id="PF02931">
    <property type="entry name" value="Neur_chan_LBD"/>
    <property type="match status" value="1"/>
</dbReference>
<gene>
    <name evidence="18" type="ORF">O3P69_001411</name>
</gene>
<proteinExistence type="predicted"/>
<evidence type="ECO:0000256" key="1">
    <source>
        <dbReference type="ARBA" id="ARBA00004141"/>
    </source>
</evidence>
<evidence type="ECO:0000256" key="3">
    <source>
        <dbReference type="ARBA" id="ARBA00022448"/>
    </source>
</evidence>
<dbReference type="SUPFAM" id="SSF49899">
    <property type="entry name" value="Concanavalin A-like lectins/glucanases"/>
    <property type="match status" value="1"/>
</dbReference>
<dbReference type="Pfam" id="PF13385">
    <property type="entry name" value="Laminin_G_3"/>
    <property type="match status" value="1"/>
</dbReference>
<keyword evidence="3" id="KW-0813">Transport</keyword>